<dbReference type="InterPro" id="IPR011438">
    <property type="entry name" value="DUF1541"/>
</dbReference>
<feature type="region of interest" description="Disordered" evidence="1">
    <location>
        <begin position="27"/>
        <end position="60"/>
    </location>
</feature>
<feature type="domain" description="DUF1541" evidence="2">
    <location>
        <begin position="67"/>
        <end position="116"/>
    </location>
</feature>
<gene>
    <name evidence="3" type="ORF">GQ671_10225</name>
</gene>
<dbReference type="PROSITE" id="PS51257">
    <property type="entry name" value="PROKAR_LIPOPROTEIN"/>
    <property type="match status" value="1"/>
</dbReference>
<evidence type="ECO:0000313" key="3">
    <source>
        <dbReference type="EMBL" id="MXQ51638.1"/>
    </source>
</evidence>
<evidence type="ECO:0000259" key="2">
    <source>
        <dbReference type="Pfam" id="PF07563"/>
    </source>
</evidence>
<dbReference type="Pfam" id="PF07563">
    <property type="entry name" value="DUF1541"/>
    <property type="match status" value="2"/>
</dbReference>
<organism evidence="3 4">
    <name type="scientific">Salinicoccus hispanicus</name>
    <dbReference type="NCBI Taxonomy" id="157225"/>
    <lineage>
        <taxon>Bacteria</taxon>
        <taxon>Bacillati</taxon>
        <taxon>Bacillota</taxon>
        <taxon>Bacilli</taxon>
        <taxon>Bacillales</taxon>
        <taxon>Staphylococcaceae</taxon>
        <taxon>Salinicoccus</taxon>
    </lineage>
</organism>
<evidence type="ECO:0000313" key="4">
    <source>
        <dbReference type="Proteomes" id="UP000436284"/>
    </source>
</evidence>
<proteinExistence type="predicted"/>
<feature type="domain" description="DUF1541" evidence="2">
    <location>
        <begin position="129"/>
        <end position="180"/>
    </location>
</feature>
<protein>
    <submittedName>
        <fullName evidence="3">DUF1541 domain-containing protein</fullName>
    </submittedName>
</protein>
<dbReference type="OrthoDB" id="1701949at2"/>
<name>A0A6N8U068_9STAP</name>
<reference evidence="3 4" key="1">
    <citation type="submission" date="2019-12" db="EMBL/GenBank/DDBJ databases">
        <title>Salinicoccus cyprini sp. nov., isolated from gastro-intestinal tract of mirror carp, Cyprinus carpio var. specularis, collected from Gobind Sagar Reservoir, Himachal Pradesh, India.</title>
        <authorList>
            <person name="Talwar C."/>
            <person name="Singh A.K."/>
            <person name="Lal R."/>
            <person name="Negi R.K."/>
        </authorList>
    </citation>
    <scope>NUCLEOTIDE SEQUENCE [LARGE SCALE GENOMIC DNA]</scope>
    <source>
        <strain evidence="3 4">J-82</strain>
    </source>
</reference>
<dbReference type="Gene3D" id="2.30.30.1210">
    <property type="entry name" value="Domain of unknown function DUF1541"/>
    <property type="match status" value="1"/>
</dbReference>
<dbReference type="Proteomes" id="UP000436284">
    <property type="component" value="Unassembled WGS sequence"/>
</dbReference>
<dbReference type="EMBL" id="WUUK01000004">
    <property type="protein sequence ID" value="MXQ51638.1"/>
    <property type="molecule type" value="Genomic_DNA"/>
</dbReference>
<keyword evidence="4" id="KW-1185">Reference proteome</keyword>
<accession>A0A6N8U068</accession>
<dbReference type="RefSeq" id="WP_160656598.1">
    <property type="nucleotide sequence ID" value="NZ_JBHRWU010000001.1"/>
</dbReference>
<feature type="compositionally biased region" description="Basic and acidic residues" evidence="1">
    <location>
        <begin position="33"/>
        <end position="44"/>
    </location>
</feature>
<dbReference type="AlphaFoldDB" id="A0A6N8U068"/>
<evidence type="ECO:0000256" key="1">
    <source>
        <dbReference type="SAM" id="MobiDB-lite"/>
    </source>
</evidence>
<sequence length="187" mass="20307">MKNAKYLFGTTAMTVLILGACGADETQMQEGSVSEHETHEESMDHSSSGEVPDDLTQAEDPTYPVDSQAVIRTDHMAGMEGATATVTGAFDTTAYTVSYTPETGGDPVEDRKWVIHEEIEHPGEAPLAQGNEAVINANHMEGMKGATAKIDEAEQTTVYMVSYTDTETGDEVKHHKWVTEDELNPVE</sequence>
<comment type="caution">
    <text evidence="3">The sequence shown here is derived from an EMBL/GenBank/DDBJ whole genome shotgun (WGS) entry which is preliminary data.</text>
</comment>